<evidence type="ECO:0000313" key="2">
    <source>
        <dbReference type="EMBL" id="ACN31377.1"/>
    </source>
</evidence>
<proteinExistence type="evidence at transcript level"/>
<feature type="region of interest" description="Disordered" evidence="1">
    <location>
        <begin position="138"/>
        <end position="181"/>
    </location>
</feature>
<protein>
    <submittedName>
        <fullName evidence="2">Uncharacterized protein</fullName>
    </submittedName>
</protein>
<dbReference type="EMBL" id="BT065501">
    <property type="protein sequence ID" value="ACN31377.1"/>
    <property type="molecule type" value="mRNA"/>
</dbReference>
<name>C0PB32_MAIZE</name>
<organism evidence="2">
    <name type="scientific">Zea mays</name>
    <name type="common">Maize</name>
    <dbReference type="NCBI Taxonomy" id="4577"/>
    <lineage>
        <taxon>Eukaryota</taxon>
        <taxon>Viridiplantae</taxon>
        <taxon>Streptophyta</taxon>
        <taxon>Embryophyta</taxon>
        <taxon>Tracheophyta</taxon>
        <taxon>Spermatophyta</taxon>
        <taxon>Magnoliopsida</taxon>
        <taxon>Liliopsida</taxon>
        <taxon>Poales</taxon>
        <taxon>Poaceae</taxon>
        <taxon>PACMAD clade</taxon>
        <taxon>Panicoideae</taxon>
        <taxon>Andropogonodae</taxon>
        <taxon>Andropogoneae</taxon>
        <taxon>Tripsacinae</taxon>
        <taxon>Zea</taxon>
    </lineage>
</organism>
<accession>C0PB32</accession>
<sequence>MAAPPLPSTGPARPRVTEIVPLLTSKTTSNRHGGRAICSCWQGRPRYVEDGCCLDGELGEGLGGSDLVELLEVAPAGVSLVAGSGAHEERPGVGGGVGEAGEPVDVSWAGDDEEGARGARQEVVGGGVPRGLLVAEGEEADLGRGGTGREGGDGNTHHPEHVSRAQGTWRTCCGRKARAPA</sequence>
<evidence type="ECO:0000256" key="1">
    <source>
        <dbReference type="SAM" id="MobiDB-lite"/>
    </source>
</evidence>
<reference evidence="2" key="1">
    <citation type="journal article" date="2009" name="PLoS Genet.">
        <title>Sequencing, mapping, and analysis of 27,455 maize full-length cDNAs.</title>
        <authorList>
            <person name="Soderlund C."/>
            <person name="Descour A."/>
            <person name="Kudrna D."/>
            <person name="Bomhoff M."/>
            <person name="Boyd L."/>
            <person name="Currie J."/>
            <person name="Angelova A."/>
            <person name="Collura K."/>
            <person name="Wissotski M."/>
            <person name="Ashley E."/>
            <person name="Morrow D."/>
            <person name="Fernandes J."/>
            <person name="Walbot V."/>
            <person name="Yu Y."/>
        </authorList>
    </citation>
    <scope>NUCLEOTIDE SEQUENCE</scope>
    <source>
        <strain evidence="2">B73</strain>
    </source>
</reference>
<feature type="compositionally biased region" description="Basic and acidic residues" evidence="1">
    <location>
        <begin position="150"/>
        <end position="163"/>
    </location>
</feature>
<reference evidence="2" key="2">
    <citation type="submission" date="2012-06" db="EMBL/GenBank/DDBJ databases">
        <authorList>
            <person name="Yu Y."/>
            <person name="Currie J."/>
            <person name="Lomeli R."/>
            <person name="Angelova A."/>
            <person name="Collura K."/>
            <person name="Wissotski M."/>
            <person name="Campos D."/>
            <person name="Kudrna D."/>
            <person name="Golser W."/>
            <person name="Ashely E."/>
            <person name="Descour A."/>
            <person name="Fernandes J."/>
            <person name="Soderlund C."/>
            <person name="Walbot V."/>
        </authorList>
    </citation>
    <scope>NUCLEOTIDE SEQUENCE</scope>
    <source>
        <strain evidence="2">B73</strain>
    </source>
</reference>
<dbReference type="AlphaFoldDB" id="C0PB32"/>